<dbReference type="InterPro" id="IPR050903">
    <property type="entry name" value="Bact_Chemotaxis_MeTrfase"/>
</dbReference>
<evidence type="ECO:0000313" key="4">
    <source>
        <dbReference type="EMBL" id="QGG47811.1"/>
    </source>
</evidence>
<dbReference type="InterPro" id="IPR022642">
    <property type="entry name" value="CheR_C"/>
</dbReference>
<evidence type="ECO:0000313" key="5">
    <source>
        <dbReference type="Proteomes" id="UP000366051"/>
    </source>
</evidence>
<protein>
    <submittedName>
        <fullName evidence="4">MCP methyltransferase, CheR-type</fullName>
        <ecNumber evidence="4">3.5.1.44</ecNumber>
    </submittedName>
</protein>
<evidence type="ECO:0000256" key="1">
    <source>
        <dbReference type="PROSITE-ProRule" id="PRU00339"/>
    </source>
</evidence>
<gene>
    <name evidence="4" type="ORF">FTV88_1713</name>
</gene>
<reference evidence="5" key="1">
    <citation type="submission" date="2019-11" db="EMBL/GenBank/DDBJ databases">
        <title>Genome sequence of Heliorestis convoluta strain HH, an alkaliphilic and minimalistic phototrophic bacterium from a soda lake in Egypt.</title>
        <authorList>
            <person name="Dewey E.D."/>
            <person name="Stokes L.M."/>
            <person name="Burchell B.M."/>
            <person name="Shaffer K.N."/>
            <person name="Huntington A.M."/>
            <person name="Baker J.M."/>
            <person name="Nadendla S."/>
            <person name="Giglio M.G."/>
            <person name="Touchman J.W."/>
            <person name="Blankenship R.E."/>
            <person name="Madigan M.T."/>
            <person name="Sattley W.M."/>
        </authorList>
    </citation>
    <scope>NUCLEOTIDE SEQUENCE [LARGE SCALE GENOMIC DNA]</scope>
    <source>
        <strain evidence="5">HH</strain>
    </source>
</reference>
<dbReference type="KEGG" id="hcv:FTV88_1713"/>
<dbReference type="EC" id="3.5.1.44" evidence="4"/>
<dbReference type="Gene3D" id="3.40.50.150">
    <property type="entry name" value="Vaccinia Virus protein VP39"/>
    <property type="match status" value="1"/>
</dbReference>
<keyword evidence="5" id="KW-1185">Reference proteome</keyword>
<dbReference type="PRINTS" id="PR00996">
    <property type="entry name" value="CHERMTFRASE"/>
</dbReference>
<dbReference type="Proteomes" id="UP000366051">
    <property type="component" value="Chromosome"/>
</dbReference>
<feature type="compositionally biased region" description="Basic and acidic residues" evidence="2">
    <location>
        <begin position="194"/>
        <end position="221"/>
    </location>
</feature>
<keyword evidence="4" id="KW-0378">Hydrolase</keyword>
<feature type="repeat" description="TPR" evidence="1">
    <location>
        <begin position="256"/>
        <end position="289"/>
    </location>
</feature>
<dbReference type="InterPro" id="IPR029063">
    <property type="entry name" value="SAM-dependent_MTases_sf"/>
</dbReference>
<dbReference type="InterPro" id="IPR019734">
    <property type="entry name" value="TPR_rpt"/>
</dbReference>
<dbReference type="AlphaFoldDB" id="A0A5Q2N0H6"/>
<dbReference type="GO" id="GO:0050568">
    <property type="term" value="F:protein-glutamine glutaminase activity"/>
    <property type="evidence" value="ECO:0007669"/>
    <property type="project" value="UniProtKB-EC"/>
</dbReference>
<dbReference type="Pfam" id="PF01739">
    <property type="entry name" value="CheR"/>
    <property type="match status" value="1"/>
</dbReference>
<dbReference type="SMART" id="SM00028">
    <property type="entry name" value="TPR"/>
    <property type="match status" value="3"/>
</dbReference>
<dbReference type="EMBL" id="CP045875">
    <property type="protein sequence ID" value="QGG47811.1"/>
    <property type="molecule type" value="Genomic_DNA"/>
</dbReference>
<evidence type="ECO:0000259" key="3">
    <source>
        <dbReference type="PROSITE" id="PS50123"/>
    </source>
</evidence>
<feature type="domain" description="CheR-type methyltransferase" evidence="3">
    <location>
        <begin position="1"/>
        <end position="138"/>
    </location>
</feature>
<feature type="region of interest" description="Disordered" evidence="2">
    <location>
        <begin position="191"/>
        <end position="221"/>
    </location>
</feature>
<name>A0A5Q2N0H6_9FIRM</name>
<dbReference type="SUPFAM" id="SSF53335">
    <property type="entry name" value="S-adenosyl-L-methionine-dependent methyltransferases"/>
    <property type="match status" value="1"/>
</dbReference>
<dbReference type="GO" id="GO:0008757">
    <property type="term" value="F:S-adenosylmethionine-dependent methyltransferase activity"/>
    <property type="evidence" value="ECO:0007669"/>
    <property type="project" value="InterPro"/>
</dbReference>
<sequence>MQELLGKNSDWHVKIIGTDINREALQKARQGQYRSWSFRSIDRTYMNQYFSQDGSWSIDPSIREAVRFEYLNLVEDSYPDYAKGIYDIDLILCRNVFIYFQDEGIEKVLNKFFHTLSPQGYLLTGHAEILGVKTEHYFHMDSYREGRIWKRGKPSFVKEQKASFCAERILSVAFKDSSLVKSVLDQNRTLSHRQKQESLRQEKESMLSREHREVSTDEDQEKRSLLEIAREKADRKKYAEALQDCQRHLKSHPFDARAYYLISLIYVEQGLEEEAIATLRKVLYLAPHYISAHIELGHLYINQGNLQKGRKVWIKAKEIILQEPTDLYYEGDERLEELLRKMKCLLGEG</sequence>
<dbReference type="PANTHER" id="PTHR24422:SF10">
    <property type="entry name" value="CHEMOTAXIS PROTEIN METHYLTRANSFERASE 2"/>
    <property type="match status" value="1"/>
</dbReference>
<evidence type="ECO:0000256" key="2">
    <source>
        <dbReference type="SAM" id="MobiDB-lite"/>
    </source>
</evidence>
<accession>A0A5Q2N0H6</accession>
<dbReference type="InterPro" id="IPR000780">
    <property type="entry name" value="CheR_MeTrfase"/>
</dbReference>
<dbReference type="GO" id="GO:0032259">
    <property type="term" value="P:methylation"/>
    <property type="evidence" value="ECO:0007669"/>
    <property type="project" value="UniProtKB-KW"/>
</dbReference>
<organism evidence="4 5">
    <name type="scientific">Heliorestis convoluta</name>
    <dbReference type="NCBI Taxonomy" id="356322"/>
    <lineage>
        <taxon>Bacteria</taxon>
        <taxon>Bacillati</taxon>
        <taxon>Bacillota</taxon>
        <taxon>Clostridia</taxon>
        <taxon>Eubacteriales</taxon>
        <taxon>Heliobacteriaceae</taxon>
        <taxon>Heliorestis</taxon>
    </lineage>
</organism>
<dbReference type="PROSITE" id="PS50123">
    <property type="entry name" value="CHER"/>
    <property type="match status" value="1"/>
</dbReference>
<dbReference type="Pfam" id="PF13181">
    <property type="entry name" value="TPR_8"/>
    <property type="match status" value="1"/>
</dbReference>
<keyword evidence="4" id="KW-0489">Methyltransferase</keyword>
<dbReference type="PANTHER" id="PTHR24422">
    <property type="entry name" value="CHEMOTAXIS PROTEIN METHYLTRANSFERASE"/>
    <property type="match status" value="1"/>
</dbReference>
<dbReference type="InterPro" id="IPR011990">
    <property type="entry name" value="TPR-like_helical_dom_sf"/>
</dbReference>
<dbReference type="SUPFAM" id="SSF48452">
    <property type="entry name" value="TPR-like"/>
    <property type="match status" value="1"/>
</dbReference>
<dbReference type="PROSITE" id="PS50005">
    <property type="entry name" value="TPR"/>
    <property type="match status" value="1"/>
</dbReference>
<keyword evidence="4" id="KW-0808">Transferase</keyword>
<proteinExistence type="predicted"/>
<dbReference type="SMART" id="SM00138">
    <property type="entry name" value="MeTrc"/>
    <property type="match status" value="1"/>
</dbReference>
<keyword evidence="1" id="KW-0802">TPR repeat</keyword>
<dbReference type="Gene3D" id="1.25.40.10">
    <property type="entry name" value="Tetratricopeptide repeat domain"/>
    <property type="match status" value="1"/>
</dbReference>